<accession>A0A6H5ISB0</accession>
<proteinExistence type="predicted"/>
<dbReference type="AlphaFoldDB" id="A0A6H5ISB0"/>
<protein>
    <submittedName>
        <fullName evidence="1">Uncharacterized protein</fullName>
    </submittedName>
</protein>
<organism evidence="1 2">
    <name type="scientific">Trichogramma brassicae</name>
    <dbReference type="NCBI Taxonomy" id="86971"/>
    <lineage>
        <taxon>Eukaryota</taxon>
        <taxon>Metazoa</taxon>
        <taxon>Ecdysozoa</taxon>
        <taxon>Arthropoda</taxon>
        <taxon>Hexapoda</taxon>
        <taxon>Insecta</taxon>
        <taxon>Pterygota</taxon>
        <taxon>Neoptera</taxon>
        <taxon>Endopterygota</taxon>
        <taxon>Hymenoptera</taxon>
        <taxon>Apocrita</taxon>
        <taxon>Proctotrupomorpha</taxon>
        <taxon>Chalcidoidea</taxon>
        <taxon>Trichogrammatidae</taxon>
        <taxon>Trichogramma</taxon>
    </lineage>
</organism>
<dbReference type="EMBL" id="CADCXV010001002">
    <property type="protein sequence ID" value="CAB0040104.1"/>
    <property type="molecule type" value="Genomic_DNA"/>
</dbReference>
<dbReference type="OrthoDB" id="8068971at2759"/>
<keyword evidence="2" id="KW-1185">Reference proteome</keyword>
<evidence type="ECO:0000313" key="1">
    <source>
        <dbReference type="EMBL" id="CAB0040104.1"/>
    </source>
</evidence>
<dbReference type="Proteomes" id="UP000479190">
    <property type="component" value="Unassembled WGS sequence"/>
</dbReference>
<gene>
    <name evidence="1" type="ORF">TBRA_LOCUS11835</name>
</gene>
<sequence>RVYWAPHSRTRTTTSPRTATTTSLWIIDDVADASHGPSCHLMRSVLRDPARQSLKPRLPLRRVHHRPDAIIIRANDASTYAEILKKLKEDPALQQTVGSSVNNIRRSAAGALVLQLKKGVDNAPALGEELGKVLGTAATASALLHTSTIKIKDLDECATKEEVTTILGALLGVLVSERDPVKSLRKAYPGSAG</sequence>
<name>A0A6H5ISB0_9HYME</name>
<feature type="non-terminal residue" evidence="1">
    <location>
        <position position="1"/>
    </location>
</feature>
<evidence type="ECO:0000313" key="2">
    <source>
        <dbReference type="Proteomes" id="UP000479190"/>
    </source>
</evidence>
<reference evidence="1 2" key="1">
    <citation type="submission" date="2020-02" db="EMBL/GenBank/DDBJ databases">
        <authorList>
            <person name="Ferguson B K."/>
        </authorList>
    </citation>
    <scope>NUCLEOTIDE SEQUENCE [LARGE SCALE GENOMIC DNA]</scope>
</reference>